<dbReference type="GO" id="GO:0005856">
    <property type="term" value="C:cytoskeleton"/>
    <property type="evidence" value="ECO:0007669"/>
    <property type="project" value="TreeGrafter"/>
</dbReference>
<evidence type="ECO:0000313" key="3">
    <source>
        <dbReference type="Proteomes" id="UP001302126"/>
    </source>
</evidence>
<sequence length="280" mass="31473">MYQEYDNQMRDIYRAYINGCHILHNHGVLDAYGHLSVRHPVDRNVFIMSRNMAPALVSSPSDLIQYEIEEARPLNPANVAESYLERFIHAAIFKLYADINAVVHSHAEAVLPFTISRVRLKPCFHLAGFLKPHGQRIFEMNDYGELSEPDLLIKNQRLGLKLSYKFNNMNSVVLMRGHGFTAVAGSIESAVFKAIYTVKNAEVQTNAMNGQSSAASTRNFPIGGDPGINYLSEKECKAGEAMAEKTLRRAWDLWVREVEVQPLYRNMLHDQAAGQGGYGA</sequence>
<dbReference type="SUPFAM" id="SSF53639">
    <property type="entry name" value="AraD/HMP-PK domain-like"/>
    <property type="match status" value="1"/>
</dbReference>
<organism evidence="2 3">
    <name type="scientific">Podospora australis</name>
    <dbReference type="NCBI Taxonomy" id="1536484"/>
    <lineage>
        <taxon>Eukaryota</taxon>
        <taxon>Fungi</taxon>
        <taxon>Dikarya</taxon>
        <taxon>Ascomycota</taxon>
        <taxon>Pezizomycotina</taxon>
        <taxon>Sordariomycetes</taxon>
        <taxon>Sordariomycetidae</taxon>
        <taxon>Sordariales</taxon>
        <taxon>Podosporaceae</taxon>
        <taxon>Podospora</taxon>
    </lineage>
</organism>
<dbReference type="Pfam" id="PF00596">
    <property type="entry name" value="Aldolase_II"/>
    <property type="match status" value="1"/>
</dbReference>
<dbReference type="SMART" id="SM01007">
    <property type="entry name" value="Aldolase_II"/>
    <property type="match status" value="1"/>
</dbReference>
<keyword evidence="2" id="KW-0378">Hydrolase</keyword>
<feature type="domain" description="Class II aldolase/adducin N-terminal" evidence="1">
    <location>
        <begin position="14"/>
        <end position="205"/>
    </location>
</feature>
<keyword evidence="3" id="KW-1185">Reference proteome</keyword>
<dbReference type="PANTHER" id="PTHR10672:SF41">
    <property type="entry name" value="CLASS II ALDOLASE_ADDUCIN DOMAIN PROTEIN (AFU_ORTHOLOGUE AFUA_3G01330)"/>
    <property type="match status" value="1"/>
</dbReference>
<reference evidence="2" key="1">
    <citation type="journal article" date="2023" name="Mol. Phylogenet. Evol.">
        <title>Genome-scale phylogeny and comparative genomics of the fungal order Sordariales.</title>
        <authorList>
            <person name="Hensen N."/>
            <person name="Bonometti L."/>
            <person name="Westerberg I."/>
            <person name="Brannstrom I.O."/>
            <person name="Guillou S."/>
            <person name="Cros-Aarteil S."/>
            <person name="Calhoun S."/>
            <person name="Haridas S."/>
            <person name="Kuo A."/>
            <person name="Mondo S."/>
            <person name="Pangilinan J."/>
            <person name="Riley R."/>
            <person name="LaButti K."/>
            <person name="Andreopoulos B."/>
            <person name="Lipzen A."/>
            <person name="Chen C."/>
            <person name="Yan M."/>
            <person name="Daum C."/>
            <person name="Ng V."/>
            <person name="Clum A."/>
            <person name="Steindorff A."/>
            <person name="Ohm R.A."/>
            <person name="Martin F."/>
            <person name="Silar P."/>
            <person name="Natvig D.O."/>
            <person name="Lalanne C."/>
            <person name="Gautier V."/>
            <person name="Ament-Velasquez S.L."/>
            <person name="Kruys A."/>
            <person name="Hutchinson M.I."/>
            <person name="Powell A.J."/>
            <person name="Barry K."/>
            <person name="Miller A.N."/>
            <person name="Grigoriev I.V."/>
            <person name="Debuchy R."/>
            <person name="Gladieux P."/>
            <person name="Hiltunen Thoren M."/>
            <person name="Johannesson H."/>
        </authorList>
    </citation>
    <scope>NUCLEOTIDE SEQUENCE</scope>
    <source>
        <strain evidence="2">PSN309</strain>
    </source>
</reference>
<gene>
    <name evidence="2" type="ORF">QBC35DRAFT_549397</name>
</gene>
<evidence type="ECO:0000259" key="1">
    <source>
        <dbReference type="SMART" id="SM01007"/>
    </source>
</evidence>
<dbReference type="InterPro" id="IPR036409">
    <property type="entry name" value="Aldolase_II/adducin_N_sf"/>
</dbReference>
<evidence type="ECO:0000313" key="2">
    <source>
        <dbReference type="EMBL" id="KAK4188444.1"/>
    </source>
</evidence>
<dbReference type="InterPro" id="IPR001303">
    <property type="entry name" value="Aldolase_II/adducin_N"/>
</dbReference>
<accession>A0AAN6WUL9</accession>
<dbReference type="AlphaFoldDB" id="A0AAN6WUL9"/>
<dbReference type="PANTHER" id="PTHR10672">
    <property type="entry name" value="ADDUCIN"/>
    <property type="match status" value="1"/>
</dbReference>
<dbReference type="GO" id="GO:0016787">
    <property type="term" value="F:hydrolase activity"/>
    <property type="evidence" value="ECO:0007669"/>
    <property type="project" value="UniProtKB-KW"/>
</dbReference>
<name>A0AAN6WUL9_9PEZI</name>
<dbReference type="InterPro" id="IPR051017">
    <property type="entry name" value="Aldolase-II_Adducin_sf"/>
</dbReference>
<reference evidence="2" key="2">
    <citation type="submission" date="2023-05" db="EMBL/GenBank/DDBJ databases">
        <authorList>
            <consortium name="Lawrence Berkeley National Laboratory"/>
            <person name="Steindorff A."/>
            <person name="Hensen N."/>
            <person name="Bonometti L."/>
            <person name="Westerberg I."/>
            <person name="Brannstrom I.O."/>
            <person name="Guillou S."/>
            <person name="Cros-Aarteil S."/>
            <person name="Calhoun S."/>
            <person name="Haridas S."/>
            <person name="Kuo A."/>
            <person name="Mondo S."/>
            <person name="Pangilinan J."/>
            <person name="Riley R."/>
            <person name="Labutti K."/>
            <person name="Andreopoulos B."/>
            <person name="Lipzen A."/>
            <person name="Chen C."/>
            <person name="Yanf M."/>
            <person name="Daum C."/>
            <person name="Ng V."/>
            <person name="Clum A."/>
            <person name="Ohm R."/>
            <person name="Martin F."/>
            <person name="Silar P."/>
            <person name="Natvig D."/>
            <person name="Lalanne C."/>
            <person name="Gautier V."/>
            <person name="Ament-Velasquez S.L."/>
            <person name="Kruys A."/>
            <person name="Hutchinson M.I."/>
            <person name="Powell A.J."/>
            <person name="Barry K."/>
            <person name="Miller A.N."/>
            <person name="Grigoriev I.V."/>
            <person name="Debuchy R."/>
            <person name="Gladieux P."/>
            <person name="Thoren M.H."/>
            <person name="Johannesson H."/>
        </authorList>
    </citation>
    <scope>NUCLEOTIDE SEQUENCE</scope>
    <source>
        <strain evidence="2">PSN309</strain>
    </source>
</reference>
<comment type="caution">
    <text evidence="2">The sequence shown here is derived from an EMBL/GenBank/DDBJ whole genome shotgun (WGS) entry which is preliminary data.</text>
</comment>
<dbReference type="Proteomes" id="UP001302126">
    <property type="component" value="Unassembled WGS sequence"/>
</dbReference>
<protein>
    <submittedName>
        <fullName evidence="2">Fumarylacetoacetate hydrolase domain-containing protein 2</fullName>
    </submittedName>
</protein>
<dbReference type="Gene3D" id="3.40.225.10">
    <property type="entry name" value="Class II aldolase/adducin N-terminal domain"/>
    <property type="match status" value="1"/>
</dbReference>
<proteinExistence type="predicted"/>
<dbReference type="GO" id="GO:0051015">
    <property type="term" value="F:actin filament binding"/>
    <property type="evidence" value="ECO:0007669"/>
    <property type="project" value="TreeGrafter"/>
</dbReference>
<dbReference type="EMBL" id="MU864388">
    <property type="protein sequence ID" value="KAK4188444.1"/>
    <property type="molecule type" value="Genomic_DNA"/>
</dbReference>